<dbReference type="Proteomes" id="UP001497497">
    <property type="component" value="Unassembled WGS sequence"/>
</dbReference>
<organism evidence="2 3">
    <name type="scientific">Lymnaea stagnalis</name>
    <name type="common">Great pond snail</name>
    <name type="synonym">Helix stagnalis</name>
    <dbReference type="NCBI Taxonomy" id="6523"/>
    <lineage>
        <taxon>Eukaryota</taxon>
        <taxon>Metazoa</taxon>
        <taxon>Spiralia</taxon>
        <taxon>Lophotrochozoa</taxon>
        <taxon>Mollusca</taxon>
        <taxon>Gastropoda</taxon>
        <taxon>Heterobranchia</taxon>
        <taxon>Euthyneura</taxon>
        <taxon>Panpulmonata</taxon>
        <taxon>Hygrophila</taxon>
        <taxon>Lymnaeoidea</taxon>
        <taxon>Lymnaeidae</taxon>
        <taxon>Lymnaea</taxon>
    </lineage>
</organism>
<evidence type="ECO:0000256" key="1">
    <source>
        <dbReference type="SAM" id="Coils"/>
    </source>
</evidence>
<dbReference type="Gene3D" id="2.40.10.10">
    <property type="entry name" value="Trypsin-like serine proteases"/>
    <property type="match status" value="2"/>
</dbReference>
<keyword evidence="1" id="KW-0175">Coiled coil</keyword>
<dbReference type="Pfam" id="PF13365">
    <property type="entry name" value="Trypsin_2"/>
    <property type="match status" value="1"/>
</dbReference>
<proteinExistence type="predicted"/>
<accession>A0AAV2HPE2</accession>
<protein>
    <submittedName>
        <fullName evidence="2">Uncharacterized protein</fullName>
    </submittedName>
</protein>
<dbReference type="SUPFAM" id="SSF50494">
    <property type="entry name" value="Trypsin-like serine proteases"/>
    <property type="match status" value="1"/>
</dbReference>
<dbReference type="InterPro" id="IPR009003">
    <property type="entry name" value="Peptidase_S1_PA"/>
</dbReference>
<reference evidence="2 3" key="1">
    <citation type="submission" date="2024-04" db="EMBL/GenBank/DDBJ databases">
        <authorList>
            <consortium name="Genoscope - CEA"/>
            <person name="William W."/>
        </authorList>
    </citation>
    <scope>NUCLEOTIDE SEQUENCE [LARGE SCALE GENOMIC DNA]</scope>
</reference>
<dbReference type="AlphaFoldDB" id="A0AAV2HPE2"/>
<evidence type="ECO:0000313" key="3">
    <source>
        <dbReference type="Proteomes" id="UP001497497"/>
    </source>
</evidence>
<keyword evidence="3" id="KW-1185">Reference proteome</keyword>
<dbReference type="EMBL" id="CAXITT010000160">
    <property type="protein sequence ID" value="CAL1534051.1"/>
    <property type="molecule type" value="Genomic_DNA"/>
</dbReference>
<feature type="coiled-coil region" evidence="1">
    <location>
        <begin position="173"/>
        <end position="200"/>
    </location>
</feature>
<comment type="caution">
    <text evidence="2">The sequence shown here is derived from an EMBL/GenBank/DDBJ whole genome shotgun (WGS) entry which is preliminary data.</text>
</comment>
<dbReference type="InterPro" id="IPR043504">
    <property type="entry name" value="Peptidase_S1_PA_chymotrypsin"/>
</dbReference>
<sequence>MASINPYKNGVSEEERITGNETFERKKEECTKNNHDSYIDVNDLSLSCLPANYQDGQILYFITLQADLTGRIEFPCTNEDNKEMKIRGTGFVQKIRPGKLSKCPCPECKGEFNDYFILTVTTVNHVVGENGNFRDATMLLETTTSSFTIYGNKISKTDRDEDSNEDWCAVEFISHEIDKVKELERTLENLKRTQGNLYEKFSGDENLVVITGYPHGLKKQVSIGKLVKKKEILKEVRVGQEWCRYKYDATTCPGSSGSPVFILGQPICGYGYWFGHSHNHSKGATIKNEKNCQINTSSVGVNKK</sequence>
<name>A0AAV2HPE2_LYMST</name>
<gene>
    <name evidence="2" type="ORF">GSLYS_00008011001</name>
</gene>
<evidence type="ECO:0000313" key="2">
    <source>
        <dbReference type="EMBL" id="CAL1534051.1"/>
    </source>
</evidence>